<evidence type="ECO:0000313" key="2">
    <source>
        <dbReference type="Proteomes" id="UP000682266"/>
    </source>
</evidence>
<dbReference type="Proteomes" id="UP000682266">
    <property type="component" value="Unassembled WGS sequence"/>
</dbReference>
<proteinExistence type="predicted"/>
<evidence type="ECO:0000313" key="1">
    <source>
        <dbReference type="EMBL" id="MBR8128767.1"/>
    </source>
</evidence>
<dbReference type="AlphaFoldDB" id="A0AA41JIZ8"/>
<name>A0AA41JIZ8_9BURK</name>
<gene>
    <name evidence="1" type="ORF">KDW93_07225</name>
</gene>
<sequence>MTRCVTDTDAKNLGKTMESRLQRDNVDCMITNSNYVGTALKIALACANEQARGKRVGDCCRRVDLATHTYGHPRAGNLNASQCDIK</sequence>
<organism evidence="1 2">
    <name type="scientific">Burkholderia ambifaria</name>
    <dbReference type="NCBI Taxonomy" id="152480"/>
    <lineage>
        <taxon>Bacteria</taxon>
        <taxon>Pseudomonadati</taxon>
        <taxon>Pseudomonadota</taxon>
        <taxon>Betaproteobacteria</taxon>
        <taxon>Burkholderiales</taxon>
        <taxon>Burkholderiaceae</taxon>
        <taxon>Burkholderia</taxon>
        <taxon>Burkholderia cepacia complex</taxon>
    </lineage>
</organism>
<accession>A0AA41JIZ8</accession>
<comment type="caution">
    <text evidence="1">The sequence shown here is derived from an EMBL/GenBank/DDBJ whole genome shotgun (WGS) entry which is preliminary data.</text>
</comment>
<reference evidence="1" key="1">
    <citation type="submission" date="2021-04" db="EMBL/GenBank/DDBJ databases">
        <title>A collection of bacterial strains from the Burkholderia cepacia Research Laboratory and Repository.</title>
        <authorList>
            <person name="Lipuma J."/>
            <person name="Spilker T."/>
        </authorList>
    </citation>
    <scope>NUCLEOTIDE SEQUENCE</scope>
    <source>
        <strain evidence="1">AU36012</strain>
    </source>
</reference>
<dbReference type="EMBL" id="JAGSVG010000005">
    <property type="protein sequence ID" value="MBR8128767.1"/>
    <property type="molecule type" value="Genomic_DNA"/>
</dbReference>
<protein>
    <submittedName>
        <fullName evidence="1">Uncharacterized protein</fullName>
    </submittedName>
</protein>